<protein>
    <recommendedName>
        <fullName evidence="8">Glycosyltransferase family 92 protein</fullName>
        <ecNumber evidence="8">2.4.1.-</ecNumber>
    </recommendedName>
</protein>
<comment type="caution">
    <text evidence="9">The sequence shown here is derived from an EMBL/GenBank/DDBJ whole genome shotgun (WGS) entry which is preliminary data.</text>
</comment>
<keyword evidence="5 8" id="KW-0812">Transmembrane</keyword>
<keyword evidence="3 8" id="KW-0328">Glycosyltransferase</keyword>
<proteinExistence type="inferred from homology"/>
<evidence type="ECO:0000256" key="4">
    <source>
        <dbReference type="ARBA" id="ARBA00022679"/>
    </source>
</evidence>
<dbReference type="InterPro" id="IPR008166">
    <property type="entry name" value="Glyco_transf_92"/>
</dbReference>
<dbReference type="EMBL" id="UYJE01007549">
    <property type="protein sequence ID" value="VDI55869.1"/>
    <property type="molecule type" value="Genomic_DNA"/>
</dbReference>
<evidence type="ECO:0000256" key="2">
    <source>
        <dbReference type="ARBA" id="ARBA00007647"/>
    </source>
</evidence>
<dbReference type="EC" id="2.4.1.-" evidence="8"/>
<dbReference type="PANTHER" id="PTHR21461:SF69">
    <property type="entry name" value="GLYCOSYLTRANSFERASE FAMILY 92 PROTEIN"/>
    <property type="match status" value="1"/>
</dbReference>
<keyword evidence="4 8" id="KW-0808">Transferase</keyword>
<feature type="transmembrane region" description="Helical" evidence="8">
    <location>
        <begin position="12"/>
        <end position="35"/>
    </location>
</feature>
<evidence type="ECO:0000256" key="1">
    <source>
        <dbReference type="ARBA" id="ARBA00004167"/>
    </source>
</evidence>
<comment type="subcellular location">
    <subcellularLocation>
        <location evidence="1">Membrane</location>
        <topology evidence="1">Single-pass membrane protein</topology>
    </subcellularLocation>
</comment>
<evidence type="ECO:0000256" key="6">
    <source>
        <dbReference type="ARBA" id="ARBA00022989"/>
    </source>
</evidence>
<comment type="similarity">
    <text evidence="2 8">Belongs to the glycosyltransferase 92 family.</text>
</comment>
<sequence length="445" mass="53041">MDRIIMSKVKRCSHVQIIMMMTLFVLYLFGFGYIYNGFFFKDCCSLDIFFRSSGYADRRLDKWREFVTRDTYMYSVHVMENLARFVICDLLVNRKPVAYCCYFDSNDTLLLNDSEFQVQYFRIPEFRLNQRYSAAFYTCPLPKSTRPYAVSLSTDHCKSPSNILPIVYPQQQQRKFTVCVSPLNYRYSKAYELVEMIEFNRILGADYFVFYNYSTDSNVDRVLEYYKEQGLVEVLKWNLPMKVDTWPKKKEPVEIHYFAQLAALNDCLYRNMYLSKYVVFQDLDEFIIPKKHLTWSDMMEALPKGSGAYIFRCFFFRKEWPDTTKNFEGKDKAQKYKMNTLLKQKRESKVLGKSHRSKYIVDPKQIDTVGIHNIWRYRSGTKAHFVDPEFARMHHYRDWLNPNDANTGVEDNRTMVYRNELLQNTVHAWEMLKDVPLGPISHTDS</sequence>
<dbReference type="GO" id="GO:0016020">
    <property type="term" value="C:membrane"/>
    <property type="evidence" value="ECO:0007669"/>
    <property type="project" value="UniProtKB-SubCell"/>
</dbReference>
<dbReference type="PANTHER" id="PTHR21461">
    <property type="entry name" value="GLYCOSYLTRANSFERASE FAMILY 92 PROTEIN"/>
    <property type="match status" value="1"/>
</dbReference>
<dbReference type="GO" id="GO:0005737">
    <property type="term" value="C:cytoplasm"/>
    <property type="evidence" value="ECO:0007669"/>
    <property type="project" value="TreeGrafter"/>
</dbReference>
<keyword evidence="7 8" id="KW-0472">Membrane</keyword>
<evidence type="ECO:0000256" key="8">
    <source>
        <dbReference type="RuleBase" id="RU366017"/>
    </source>
</evidence>
<dbReference type="Pfam" id="PF01697">
    <property type="entry name" value="Glyco_transf_92"/>
    <property type="match status" value="1"/>
</dbReference>
<evidence type="ECO:0000256" key="3">
    <source>
        <dbReference type="ARBA" id="ARBA00022676"/>
    </source>
</evidence>
<name>A0A8B6FV00_MYTGA</name>
<dbReference type="Proteomes" id="UP000596742">
    <property type="component" value="Unassembled WGS sequence"/>
</dbReference>
<keyword evidence="10" id="KW-1185">Reference proteome</keyword>
<evidence type="ECO:0000313" key="9">
    <source>
        <dbReference type="EMBL" id="VDI55869.1"/>
    </source>
</evidence>
<dbReference type="OrthoDB" id="2526284at2759"/>
<gene>
    <name evidence="9" type="ORF">MGAL_10B028548</name>
</gene>
<evidence type="ECO:0000256" key="5">
    <source>
        <dbReference type="ARBA" id="ARBA00022692"/>
    </source>
</evidence>
<dbReference type="GO" id="GO:0016757">
    <property type="term" value="F:glycosyltransferase activity"/>
    <property type="evidence" value="ECO:0007669"/>
    <property type="project" value="UniProtKB-UniRule"/>
</dbReference>
<accession>A0A8B6FV00</accession>
<reference evidence="9" key="1">
    <citation type="submission" date="2018-11" db="EMBL/GenBank/DDBJ databases">
        <authorList>
            <person name="Alioto T."/>
            <person name="Alioto T."/>
        </authorList>
    </citation>
    <scope>NUCLEOTIDE SEQUENCE</scope>
</reference>
<keyword evidence="6 8" id="KW-1133">Transmembrane helix</keyword>
<evidence type="ECO:0000313" key="10">
    <source>
        <dbReference type="Proteomes" id="UP000596742"/>
    </source>
</evidence>
<organism evidence="9 10">
    <name type="scientific">Mytilus galloprovincialis</name>
    <name type="common">Mediterranean mussel</name>
    <dbReference type="NCBI Taxonomy" id="29158"/>
    <lineage>
        <taxon>Eukaryota</taxon>
        <taxon>Metazoa</taxon>
        <taxon>Spiralia</taxon>
        <taxon>Lophotrochozoa</taxon>
        <taxon>Mollusca</taxon>
        <taxon>Bivalvia</taxon>
        <taxon>Autobranchia</taxon>
        <taxon>Pteriomorphia</taxon>
        <taxon>Mytilida</taxon>
        <taxon>Mytiloidea</taxon>
        <taxon>Mytilidae</taxon>
        <taxon>Mytilinae</taxon>
        <taxon>Mytilus</taxon>
    </lineage>
</organism>
<evidence type="ECO:0000256" key="7">
    <source>
        <dbReference type="ARBA" id="ARBA00023136"/>
    </source>
</evidence>
<dbReference type="AlphaFoldDB" id="A0A8B6FV00"/>